<dbReference type="InterPro" id="IPR035979">
    <property type="entry name" value="RBD_domain_sf"/>
</dbReference>
<dbReference type="Proteomes" id="UP000678499">
    <property type="component" value="Unassembled WGS sequence"/>
</dbReference>
<dbReference type="Gene3D" id="3.30.70.330">
    <property type="match status" value="1"/>
</dbReference>
<dbReference type="AlphaFoldDB" id="A0A7R9BJ02"/>
<dbReference type="EMBL" id="OA882438">
    <property type="protein sequence ID" value="CAD7275355.1"/>
    <property type="molecule type" value="Genomic_DNA"/>
</dbReference>
<proteinExistence type="predicted"/>
<name>A0A7R9BJ02_9CRUS</name>
<reference evidence="1" key="1">
    <citation type="submission" date="2020-11" db="EMBL/GenBank/DDBJ databases">
        <authorList>
            <person name="Tran Van P."/>
        </authorList>
    </citation>
    <scope>NUCLEOTIDE SEQUENCE</scope>
</reference>
<accession>A0A7R9BJ02</accession>
<organism evidence="1">
    <name type="scientific">Notodromas monacha</name>
    <dbReference type="NCBI Taxonomy" id="399045"/>
    <lineage>
        <taxon>Eukaryota</taxon>
        <taxon>Metazoa</taxon>
        <taxon>Ecdysozoa</taxon>
        <taxon>Arthropoda</taxon>
        <taxon>Crustacea</taxon>
        <taxon>Oligostraca</taxon>
        <taxon>Ostracoda</taxon>
        <taxon>Podocopa</taxon>
        <taxon>Podocopida</taxon>
        <taxon>Cypridocopina</taxon>
        <taxon>Cypridoidea</taxon>
        <taxon>Cyprididae</taxon>
        <taxon>Notodromas</taxon>
    </lineage>
</organism>
<evidence type="ECO:0000313" key="1">
    <source>
        <dbReference type="EMBL" id="CAD7275355.1"/>
    </source>
</evidence>
<evidence type="ECO:0000313" key="2">
    <source>
        <dbReference type="Proteomes" id="UP000678499"/>
    </source>
</evidence>
<dbReference type="GO" id="GO:0003676">
    <property type="term" value="F:nucleic acid binding"/>
    <property type="evidence" value="ECO:0007669"/>
    <property type="project" value="InterPro"/>
</dbReference>
<dbReference type="OrthoDB" id="8300614at2759"/>
<keyword evidence="2" id="KW-1185">Reference proteome</keyword>
<dbReference type="InterPro" id="IPR012677">
    <property type="entry name" value="Nucleotide-bd_a/b_plait_sf"/>
</dbReference>
<protein>
    <submittedName>
        <fullName evidence="1">Uncharacterized protein</fullName>
    </submittedName>
</protein>
<dbReference type="EMBL" id="CAJPEX010000401">
    <property type="protein sequence ID" value="CAG0915507.1"/>
    <property type="molecule type" value="Genomic_DNA"/>
</dbReference>
<sequence>MDLLFSVVTKYEHERRVCVFAMKVGNPLFALSEAFVQFIFQGCCFVTFYARKAALNAQNDLHNIKTLAGMHHPIQMKPADTENRNGECFCTVFVENIFFHVSGQCQLGSFCAAPSREY</sequence>
<dbReference type="SUPFAM" id="SSF54928">
    <property type="entry name" value="RNA-binding domain, RBD"/>
    <property type="match status" value="1"/>
</dbReference>
<gene>
    <name evidence="1" type="ORF">NMOB1V02_LOCUS3153</name>
</gene>